<dbReference type="InterPro" id="IPR036570">
    <property type="entry name" value="HORMA_dom_sf"/>
</dbReference>
<feature type="region of interest" description="Disordered" evidence="5">
    <location>
        <begin position="153"/>
        <end position="317"/>
    </location>
</feature>
<gene>
    <name evidence="7" type="ORF">TRICI_005737</name>
</gene>
<dbReference type="GO" id="GO:0005829">
    <property type="term" value="C:cytosol"/>
    <property type="evidence" value="ECO:0007669"/>
    <property type="project" value="TreeGrafter"/>
</dbReference>
<evidence type="ECO:0000256" key="1">
    <source>
        <dbReference type="ARBA" id="ARBA00005246"/>
    </source>
</evidence>
<feature type="compositionally biased region" description="Low complexity" evidence="5">
    <location>
        <begin position="270"/>
        <end position="295"/>
    </location>
</feature>
<dbReference type="InterPro" id="IPR040182">
    <property type="entry name" value="ATG13"/>
</dbReference>
<dbReference type="GO" id="GO:0034497">
    <property type="term" value="P:protein localization to phagophore assembly site"/>
    <property type="evidence" value="ECO:0007669"/>
    <property type="project" value="TreeGrafter"/>
</dbReference>
<dbReference type="AlphaFoldDB" id="A0A642URP7"/>
<evidence type="ECO:0000256" key="3">
    <source>
        <dbReference type="ARBA" id="ARBA00023006"/>
    </source>
</evidence>
<dbReference type="InterPro" id="IPR018731">
    <property type="entry name" value="Atg13_N"/>
</dbReference>
<comment type="caution">
    <text evidence="7">The sequence shown here is derived from an EMBL/GenBank/DDBJ whole genome shotgun (WGS) entry which is preliminary data.</text>
</comment>
<dbReference type="OrthoDB" id="4089147at2759"/>
<dbReference type="VEuPathDB" id="FungiDB:TRICI_005737"/>
<evidence type="ECO:0000256" key="2">
    <source>
        <dbReference type="ARBA" id="ARBA00013801"/>
    </source>
</evidence>
<evidence type="ECO:0000313" key="8">
    <source>
        <dbReference type="Proteomes" id="UP000761534"/>
    </source>
</evidence>
<proteinExistence type="inferred from homology"/>
<feature type="domain" description="Autophagy-related protein 13 N-terminal" evidence="6">
    <location>
        <begin position="3"/>
        <end position="140"/>
    </location>
</feature>
<accession>A0A642URP7</accession>
<dbReference type="PANTHER" id="PTHR13430:SF4">
    <property type="entry name" value="AUTOPHAGY-RELATED PROTEIN 13"/>
    <property type="match status" value="1"/>
</dbReference>
<dbReference type="Proteomes" id="UP000761534">
    <property type="component" value="Unassembled WGS sequence"/>
</dbReference>
<sequence>MHNVTRGQQKTEVVLERWVIEVDVNAEGSDLNQDLPVVYKKAIILFRSLFAYCRILPCWELKARLARSKLNLSSLSIGCRVLNGSQPISSKGRIGLSKAIIADSNGRQSSSHLESFSFADIPSPAGYMKVSVSYRTNVNFKVSDSEALLSSQFLSSEEANTSTSPTSARRMSFSPNSSSFSLARSKASVKSNDDHTSTTSKHPSIQPFKSPSLSASPNDQTVPPPPRQPSNSSLAALRIPQRTMSSTSQSSGRSIIAGTNQGSVPDNVISSSASSGSSAPKYSSSFSSRTGGVSRFRPRSFSGEPSSAGSNASSIMEPGSGFYVDDVELGNFVKMVDSAKLLKPGGGRNNSSFSGSSSGGSGSERADNKGNPLARFQLLRGNHAALSDSLQSSTYVTHDSSSGNTIGTSPHNKGSNHTPLVPSRLSEEFTPAGDADRNMPQVRRESKQSTGSGGGGGSVGEVSNSMTSPWDIPRERLYRLQGAKESFSSVGNTRTAGYDDMHAQVDFEARHQSLSPRDIFSTAVYNSSLNKQQAKPETNQSPYRRGISSTRRFSYFLPTEGDDDNTATPATTTANQTEGEEQRQEQDDDDDLLFAMSDMHLHMGKNPYEPLQWEE</sequence>
<feature type="compositionally biased region" description="Polar residues" evidence="5">
    <location>
        <begin position="153"/>
        <end position="166"/>
    </location>
</feature>
<feature type="compositionally biased region" description="Low complexity" evidence="5">
    <location>
        <begin position="241"/>
        <end position="254"/>
    </location>
</feature>
<feature type="compositionally biased region" description="Polar residues" evidence="5">
    <location>
        <begin position="390"/>
        <end position="418"/>
    </location>
</feature>
<feature type="region of interest" description="Disordered" evidence="5">
    <location>
        <begin position="555"/>
        <end position="589"/>
    </location>
</feature>
<dbReference type="EMBL" id="SWFS01000444">
    <property type="protein sequence ID" value="KAA8903260.1"/>
    <property type="molecule type" value="Genomic_DNA"/>
</dbReference>
<feature type="compositionally biased region" description="Polar residues" evidence="5">
    <location>
        <begin position="303"/>
        <end position="314"/>
    </location>
</feature>
<evidence type="ECO:0000259" key="6">
    <source>
        <dbReference type="Pfam" id="PF10033"/>
    </source>
</evidence>
<feature type="compositionally biased region" description="Low complexity" evidence="5">
    <location>
        <begin position="566"/>
        <end position="577"/>
    </location>
</feature>
<evidence type="ECO:0000313" key="7">
    <source>
        <dbReference type="EMBL" id="KAA8903260.1"/>
    </source>
</evidence>
<evidence type="ECO:0000256" key="5">
    <source>
        <dbReference type="SAM" id="MobiDB-lite"/>
    </source>
</evidence>
<dbReference type="GO" id="GO:0000407">
    <property type="term" value="C:phagophore assembly site"/>
    <property type="evidence" value="ECO:0007669"/>
    <property type="project" value="TreeGrafter"/>
</dbReference>
<name>A0A642URP7_9ASCO</name>
<dbReference type="Pfam" id="PF10033">
    <property type="entry name" value="ATG13"/>
    <property type="match status" value="1"/>
</dbReference>
<dbReference type="Gene3D" id="3.30.900.10">
    <property type="entry name" value="HORMA domain"/>
    <property type="match status" value="1"/>
</dbReference>
<feature type="compositionally biased region" description="Basic and acidic residues" evidence="5">
    <location>
        <begin position="434"/>
        <end position="447"/>
    </location>
</feature>
<dbReference type="GO" id="GO:0034727">
    <property type="term" value="P:piecemeal microautophagy of the nucleus"/>
    <property type="evidence" value="ECO:0007669"/>
    <property type="project" value="TreeGrafter"/>
</dbReference>
<protein>
    <recommendedName>
        <fullName evidence="2 4">Autophagy-related protein 13</fullName>
    </recommendedName>
</protein>
<dbReference type="GO" id="GO:1990316">
    <property type="term" value="C:Atg1/ULK1 kinase complex"/>
    <property type="evidence" value="ECO:0007669"/>
    <property type="project" value="InterPro"/>
</dbReference>
<feature type="compositionally biased region" description="Polar residues" evidence="5">
    <location>
        <begin position="197"/>
        <end position="221"/>
    </location>
</feature>
<keyword evidence="8" id="KW-1185">Reference proteome</keyword>
<dbReference type="Gene3D" id="6.10.140.1900">
    <property type="match status" value="1"/>
</dbReference>
<reference evidence="7" key="1">
    <citation type="journal article" date="2019" name="G3 (Bethesda)">
        <title>Genome Assemblies of Two Rare Opportunistic Yeast Pathogens: Diutina rugosa (syn. Candida rugosa) and Trichomonascus ciferrii (syn. Candida ciferrii).</title>
        <authorList>
            <person name="Mixao V."/>
            <person name="Saus E."/>
            <person name="Hansen A.P."/>
            <person name="Lass-Florl C."/>
            <person name="Gabaldon T."/>
        </authorList>
    </citation>
    <scope>NUCLEOTIDE SEQUENCE</scope>
    <source>
        <strain evidence="7">CBS 4856</strain>
    </source>
</reference>
<comment type="similarity">
    <text evidence="1 4">Belongs to the ATG13 family. Fungi subfamily.</text>
</comment>
<evidence type="ECO:0000256" key="4">
    <source>
        <dbReference type="RuleBase" id="RU361214"/>
    </source>
</evidence>
<dbReference type="PANTHER" id="PTHR13430">
    <property type="match status" value="1"/>
</dbReference>
<dbReference type="GO" id="GO:0000423">
    <property type="term" value="P:mitophagy"/>
    <property type="evidence" value="ECO:0007669"/>
    <property type="project" value="TreeGrafter"/>
</dbReference>
<feature type="compositionally biased region" description="Low complexity" evidence="5">
    <location>
        <begin position="167"/>
        <end position="188"/>
    </location>
</feature>
<feature type="region of interest" description="Disordered" evidence="5">
    <location>
        <begin position="341"/>
        <end position="370"/>
    </location>
</feature>
<feature type="region of interest" description="Disordered" evidence="5">
    <location>
        <begin position="390"/>
        <end position="470"/>
    </location>
</feature>
<organism evidence="7 8">
    <name type="scientific">Trichomonascus ciferrii</name>
    <dbReference type="NCBI Taxonomy" id="44093"/>
    <lineage>
        <taxon>Eukaryota</taxon>
        <taxon>Fungi</taxon>
        <taxon>Dikarya</taxon>
        <taxon>Ascomycota</taxon>
        <taxon>Saccharomycotina</taxon>
        <taxon>Dipodascomycetes</taxon>
        <taxon>Dipodascales</taxon>
        <taxon>Trichomonascaceae</taxon>
        <taxon>Trichomonascus</taxon>
        <taxon>Trichomonascus ciferrii complex</taxon>
    </lineage>
</organism>
<keyword evidence="3 4" id="KW-0072">Autophagy</keyword>